<comment type="caution">
    <text evidence="2">The sequence shown here is derived from an EMBL/GenBank/DDBJ whole genome shotgun (WGS) entry which is preliminary data.</text>
</comment>
<accession>A0A1J5PNM0</accession>
<evidence type="ECO:0000313" key="2">
    <source>
        <dbReference type="EMBL" id="OIQ72392.1"/>
    </source>
</evidence>
<dbReference type="EMBL" id="MLJW01003289">
    <property type="protein sequence ID" value="OIQ72392.1"/>
    <property type="molecule type" value="Genomic_DNA"/>
</dbReference>
<gene>
    <name evidence="2" type="ORF">GALL_459810</name>
</gene>
<sequence length="121" mass="13804">MRRTPRHAHRAATRRVTAEQFLREDVNRIFRDNGTRTTLDYQTHANPAGVHPEPGRARQSQMRACATRTHDWTGHPARAVRLVLTPEGAVPQRVHRRNGQNLRRAVDAMLVVAETRRSGDT</sequence>
<organism evidence="2">
    <name type="scientific">mine drainage metagenome</name>
    <dbReference type="NCBI Taxonomy" id="410659"/>
    <lineage>
        <taxon>unclassified sequences</taxon>
        <taxon>metagenomes</taxon>
        <taxon>ecological metagenomes</taxon>
    </lineage>
</organism>
<dbReference type="AlphaFoldDB" id="A0A1J5PNM0"/>
<protein>
    <submittedName>
        <fullName evidence="2">Uncharacterized protein</fullName>
    </submittedName>
</protein>
<name>A0A1J5PNM0_9ZZZZ</name>
<proteinExistence type="predicted"/>
<reference evidence="2" key="1">
    <citation type="submission" date="2016-10" db="EMBL/GenBank/DDBJ databases">
        <title>Sequence of Gallionella enrichment culture.</title>
        <authorList>
            <person name="Poehlein A."/>
            <person name="Muehling M."/>
            <person name="Daniel R."/>
        </authorList>
    </citation>
    <scope>NUCLEOTIDE SEQUENCE</scope>
</reference>
<feature type="region of interest" description="Disordered" evidence="1">
    <location>
        <begin position="39"/>
        <end position="58"/>
    </location>
</feature>
<evidence type="ECO:0000256" key="1">
    <source>
        <dbReference type="SAM" id="MobiDB-lite"/>
    </source>
</evidence>